<accession>A0AAN6NQT8</accession>
<dbReference type="Proteomes" id="UP001303222">
    <property type="component" value="Unassembled WGS sequence"/>
</dbReference>
<feature type="compositionally biased region" description="Low complexity" evidence="1">
    <location>
        <begin position="103"/>
        <end position="118"/>
    </location>
</feature>
<keyword evidence="3" id="KW-1185">Reference proteome</keyword>
<sequence length="244" mass="28551">MCYIRLHGGITFQCGHFRHFPQEYLHHDACPFMECLRPPTLNSPIYDHRNGPGTPIPFPCPTCIHEERYTAIPADGPIHTTFWVLRREAQEEQPVQQRLAPAQAQEGRTVQQQQQQQQEEVKQEEREEATGQAGSGQTREGAKRDMKEDIRADVQVILEDEIKSLMATPMAGNLMVPDRIEWIKGYAMRRTYWKIRQVLKEEMYKVWRKVEEILKEDTNKVAEKIKQEIKEEVKEEVGVKVERE</sequence>
<evidence type="ECO:0000313" key="3">
    <source>
        <dbReference type="Proteomes" id="UP001303222"/>
    </source>
</evidence>
<organism evidence="2 3">
    <name type="scientific">Pseudoneurospora amorphoporcata</name>
    <dbReference type="NCBI Taxonomy" id="241081"/>
    <lineage>
        <taxon>Eukaryota</taxon>
        <taxon>Fungi</taxon>
        <taxon>Dikarya</taxon>
        <taxon>Ascomycota</taxon>
        <taxon>Pezizomycotina</taxon>
        <taxon>Sordariomycetes</taxon>
        <taxon>Sordariomycetidae</taxon>
        <taxon>Sordariales</taxon>
        <taxon>Sordariaceae</taxon>
        <taxon>Pseudoneurospora</taxon>
    </lineage>
</organism>
<protein>
    <submittedName>
        <fullName evidence="2">Uncharacterized protein</fullName>
    </submittedName>
</protein>
<evidence type="ECO:0000313" key="2">
    <source>
        <dbReference type="EMBL" id="KAK3948518.1"/>
    </source>
</evidence>
<feature type="region of interest" description="Disordered" evidence="1">
    <location>
        <begin position="94"/>
        <end position="147"/>
    </location>
</feature>
<reference evidence="2" key="2">
    <citation type="submission" date="2023-06" db="EMBL/GenBank/DDBJ databases">
        <authorList>
            <consortium name="Lawrence Berkeley National Laboratory"/>
            <person name="Mondo S.J."/>
            <person name="Hensen N."/>
            <person name="Bonometti L."/>
            <person name="Westerberg I."/>
            <person name="Brannstrom I.O."/>
            <person name="Guillou S."/>
            <person name="Cros-Aarteil S."/>
            <person name="Calhoun S."/>
            <person name="Haridas S."/>
            <person name="Kuo A."/>
            <person name="Pangilinan J."/>
            <person name="Riley R."/>
            <person name="Labutti K."/>
            <person name="Andreopoulos B."/>
            <person name="Lipzen A."/>
            <person name="Chen C."/>
            <person name="Yanf M."/>
            <person name="Daum C."/>
            <person name="Ng V."/>
            <person name="Clum A."/>
            <person name="Steindorff A."/>
            <person name="Ohm R."/>
            <person name="Martin F."/>
            <person name="Silar P."/>
            <person name="Natvig D."/>
            <person name="Lalanne C."/>
            <person name="Gautier V."/>
            <person name="Ament-Velasquez S.L."/>
            <person name="Kruys A."/>
            <person name="Hutchinson M.I."/>
            <person name="Powell A.J."/>
            <person name="Barry K."/>
            <person name="Miller A.N."/>
            <person name="Grigoriev I.V."/>
            <person name="Debuchy R."/>
            <person name="Gladieux P."/>
            <person name="Thoren M.H."/>
            <person name="Johannesson H."/>
        </authorList>
    </citation>
    <scope>NUCLEOTIDE SEQUENCE</scope>
    <source>
        <strain evidence="2">CBS 626.80</strain>
    </source>
</reference>
<name>A0AAN6NQT8_9PEZI</name>
<reference evidence="2" key="1">
    <citation type="journal article" date="2023" name="Mol. Phylogenet. Evol.">
        <title>Genome-scale phylogeny and comparative genomics of the fungal order Sordariales.</title>
        <authorList>
            <person name="Hensen N."/>
            <person name="Bonometti L."/>
            <person name="Westerberg I."/>
            <person name="Brannstrom I.O."/>
            <person name="Guillou S."/>
            <person name="Cros-Aarteil S."/>
            <person name="Calhoun S."/>
            <person name="Haridas S."/>
            <person name="Kuo A."/>
            <person name="Mondo S."/>
            <person name="Pangilinan J."/>
            <person name="Riley R."/>
            <person name="LaButti K."/>
            <person name="Andreopoulos B."/>
            <person name="Lipzen A."/>
            <person name="Chen C."/>
            <person name="Yan M."/>
            <person name="Daum C."/>
            <person name="Ng V."/>
            <person name="Clum A."/>
            <person name="Steindorff A."/>
            <person name="Ohm R.A."/>
            <person name="Martin F."/>
            <person name="Silar P."/>
            <person name="Natvig D.O."/>
            <person name="Lalanne C."/>
            <person name="Gautier V."/>
            <person name="Ament-Velasquez S.L."/>
            <person name="Kruys A."/>
            <person name="Hutchinson M.I."/>
            <person name="Powell A.J."/>
            <person name="Barry K."/>
            <person name="Miller A.N."/>
            <person name="Grigoriev I.V."/>
            <person name="Debuchy R."/>
            <person name="Gladieux P."/>
            <person name="Hiltunen Thoren M."/>
            <person name="Johannesson H."/>
        </authorList>
    </citation>
    <scope>NUCLEOTIDE SEQUENCE</scope>
    <source>
        <strain evidence="2">CBS 626.80</strain>
    </source>
</reference>
<evidence type="ECO:0000256" key="1">
    <source>
        <dbReference type="SAM" id="MobiDB-lite"/>
    </source>
</evidence>
<dbReference type="EMBL" id="MU859259">
    <property type="protein sequence ID" value="KAK3948518.1"/>
    <property type="molecule type" value="Genomic_DNA"/>
</dbReference>
<feature type="compositionally biased region" description="Basic and acidic residues" evidence="1">
    <location>
        <begin position="119"/>
        <end position="129"/>
    </location>
</feature>
<comment type="caution">
    <text evidence="2">The sequence shown here is derived from an EMBL/GenBank/DDBJ whole genome shotgun (WGS) entry which is preliminary data.</text>
</comment>
<proteinExistence type="predicted"/>
<dbReference type="AlphaFoldDB" id="A0AAN6NQT8"/>
<gene>
    <name evidence="2" type="ORF">QBC32DRAFT_327727</name>
</gene>